<dbReference type="InterPro" id="IPR003615">
    <property type="entry name" value="HNH_nuc"/>
</dbReference>
<dbReference type="RefSeq" id="WP_349760284.1">
    <property type="nucleotide sequence ID" value="NZ_JBEGCJ010000001.1"/>
</dbReference>
<gene>
    <name evidence="2" type="ORF">ABE960_00630</name>
</gene>
<organism evidence="2 3">
    <name type="scientific">Halomonas aquatica</name>
    <dbReference type="NCBI Taxonomy" id="3151123"/>
    <lineage>
        <taxon>Bacteria</taxon>
        <taxon>Pseudomonadati</taxon>
        <taxon>Pseudomonadota</taxon>
        <taxon>Gammaproteobacteria</taxon>
        <taxon>Oceanospirillales</taxon>
        <taxon>Halomonadaceae</taxon>
        <taxon>Halomonas</taxon>
    </lineage>
</organism>
<dbReference type="Proteomes" id="UP001442468">
    <property type="component" value="Unassembled WGS sequence"/>
</dbReference>
<sequence length="385" mass="43833">MKLEIDLSTLRAAVSRMGPPLPVDLDLTNSLSPPVTGTPSPTEAPPVFEPGGEEITKGEFDEIEKTGNLLAYKGQQILLYMPGHPQNRFEEAQVDALNGNRVHVAFCQKLEEMKQSGRFERYIATQDQHGEFRIYSREKPSYEVKVPLRVCMLCLKKLNYKGYSNPGNKAVFANFSFREFFQYYESFFSEHPATEPRTHEEKGYTRDWPELSRAYRASKDYTCESCSVTLQGHRHLLHTHHLNGVRDDNSDHNLRALCADCHSKQPGHDHMVVTHDDRHTIAHLRREQKCADTADWQEVFDLADPGLNGLLHHLKTLKAPLPEVGLDVQDERKAIVANLELAWPERRVGVAIGPDDANQARVQGWRVFSVSQCLDSPQKLKRQID</sequence>
<evidence type="ECO:0000313" key="3">
    <source>
        <dbReference type="Proteomes" id="UP001442468"/>
    </source>
</evidence>
<keyword evidence="3" id="KW-1185">Reference proteome</keyword>
<evidence type="ECO:0000313" key="2">
    <source>
        <dbReference type="EMBL" id="MEQ6916032.1"/>
    </source>
</evidence>
<dbReference type="EMBL" id="JBEGCJ010000001">
    <property type="protein sequence ID" value="MEQ6916032.1"/>
    <property type="molecule type" value="Genomic_DNA"/>
</dbReference>
<evidence type="ECO:0000259" key="1">
    <source>
        <dbReference type="SMART" id="SM00507"/>
    </source>
</evidence>
<comment type="caution">
    <text evidence="2">The sequence shown here is derived from an EMBL/GenBank/DDBJ whole genome shotgun (WGS) entry which is preliminary data.</text>
</comment>
<name>A0ABV1NAE9_9GAMM</name>
<reference evidence="2 3" key="1">
    <citation type="submission" date="2024-05" db="EMBL/GenBank/DDBJ databases">
        <title>Halomonas sp. SSM6 16S ribosomal RNA gene Genome sequencing and assembly.</title>
        <authorList>
            <person name="Yook S."/>
        </authorList>
    </citation>
    <scope>NUCLEOTIDE SEQUENCE [LARGE SCALE GENOMIC DNA]</scope>
    <source>
        <strain evidence="2 3">SSM6</strain>
    </source>
</reference>
<protein>
    <recommendedName>
        <fullName evidence="1">HNH nuclease domain-containing protein</fullName>
    </recommendedName>
</protein>
<accession>A0ABV1NAE9</accession>
<proteinExistence type="predicted"/>
<dbReference type="SMART" id="SM00507">
    <property type="entry name" value="HNHc"/>
    <property type="match status" value="1"/>
</dbReference>
<feature type="domain" description="HNH nuclease" evidence="1">
    <location>
        <begin position="211"/>
        <end position="263"/>
    </location>
</feature>